<dbReference type="Proteomes" id="UP000298030">
    <property type="component" value="Unassembled WGS sequence"/>
</dbReference>
<evidence type="ECO:0000313" key="3">
    <source>
        <dbReference type="Proteomes" id="UP000298030"/>
    </source>
</evidence>
<proteinExistence type="predicted"/>
<sequence length="61" mass="6872">MIASVPFSSYSPFLAASEPPESRVRRLPFRATPPPDSRRQVPFRAPTQTETRPLQTPTFIS</sequence>
<dbReference type="EMBL" id="QPFP01000433">
    <property type="protein sequence ID" value="TEB12327.1"/>
    <property type="molecule type" value="Genomic_DNA"/>
</dbReference>
<dbReference type="AlphaFoldDB" id="A0A4Y7RVN2"/>
<accession>A0A4Y7RVN2</accession>
<comment type="caution">
    <text evidence="2">The sequence shown here is derived from an EMBL/GenBank/DDBJ whole genome shotgun (WGS) entry which is preliminary data.</text>
</comment>
<evidence type="ECO:0000256" key="1">
    <source>
        <dbReference type="SAM" id="MobiDB-lite"/>
    </source>
</evidence>
<organism evidence="2 3">
    <name type="scientific">Coprinellus micaceus</name>
    <name type="common">Glistening ink-cap mushroom</name>
    <name type="synonym">Coprinus micaceus</name>
    <dbReference type="NCBI Taxonomy" id="71717"/>
    <lineage>
        <taxon>Eukaryota</taxon>
        <taxon>Fungi</taxon>
        <taxon>Dikarya</taxon>
        <taxon>Basidiomycota</taxon>
        <taxon>Agaricomycotina</taxon>
        <taxon>Agaricomycetes</taxon>
        <taxon>Agaricomycetidae</taxon>
        <taxon>Agaricales</taxon>
        <taxon>Agaricineae</taxon>
        <taxon>Psathyrellaceae</taxon>
        <taxon>Coprinellus</taxon>
    </lineage>
</organism>
<feature type="compositionally biased region" description="Polar residues" evidence="1">
    <location>
        <begin position="1"/>
        <end position="11"/>
    </location>
</feature>
<feature type="region of interest" description="Disordered" evidence="1">
    <location>
        <begin position="1"/>
        <end position="61"/>
    </location>
</feature>
<feature type="compositionally biased region" description="Polar residues" evidence="1">
    <location>
        <begin position="46"/>
        <end position="61"/>
    </location>
</feature>
<keyword evidence="3" id="KW-1185">Reference proteome</keyword>
<reference evidence="2 3" key="1">
    <citation type="journal article" date="2019" name="Nat. Ecol. Evol.">
        <title>Megaphylogeny resolves global patterns of mushroom evolution.</title>
        <authorList>
            <person name="Varga T."/>
            <person name="Krizsan K."/>
            <person name="Foldi C."/>
            <person name="Dima B."/>
            <person name="Sanchez-Garcia M."/>
            <person name="Sanchez-Ramirez S."/>
            <person name="Szollosi G.J."/>
            <person name="Szarkandi J.G."/>
            <person name="Papp V."/>
            <person name="Albert L."/>
            <person name="Andreopoulos W."/>
            <person name="Angelini C."/>
            <person name="Antonin V."/>
            <person name="Barry K.W."/>
            <person name="Bougher N.L."/>
            <person name="Buchanan P."/>
            <person name="Buyck B."/>
            <person name="Bense V."/>
            <person name="Catcheside P."/>
            <person name="Chovatia M."/>
            <person name="Cooper J."/>
            <person name="Damon W."/>
            <person name="Desjardin D."/>
            <person name="Finy P."/>
            <person name="Geml J."/>
            <person name="Haridas S."/>
            <person name="Hughes K."/>
            <person name="Justo A."/>
            <person name="Karasinski D."/>
            <person name="Kautmanova I."/>
            <person name="Kiss B."/>
            <person name="Kocsube S."/>
            <person name="Kotiranta H."/>
            <person name="LaButti K.M."/>
            <person name="Lechner B.E."/>
            <person name="Liimatainen K."/>
            <person name="Lipzen A."/>
            <person name="Lukacs Z."/>
            <person name="Mihaltcheva S."/>
            <person name="Morgado L.N."/>
            <person name="Niskanen T."/>
            <person name="Noordeloos M.E."/>
            <person name="Ohm R.A."/>
            <person name="Ortiz-Santana B."/>
            <person name="Ovrebo C."/>
            <person name="Racz N."/>
            <person name="Riley R."/>
            <person name="Savchenko A."/>
            <person name="Shiryaev A."/>
            <person name="Soop K."/>
            <person name="Spirin V."/>
            <person name="Szebenyi C."/>
            <person name="Tomsovsky M."/>
            <person name="Tulloss R.E."/>
            <person name="Uehling J."/>
            <person name="Grigoriev I.V."/>
            <person name="Vagvolgyi C."/>
            <person name="Papp T."/>
            <person name="Martin F.M."/>
            <person name="Miettinen O."/>
            <person name="Hibbett D.S."/>
            <person name="Nagy L.G."/>
        </authorList>
    </citation>
    <scope>NUCLEOTIDE SEQUENCE [LARGE SCALE GENOMIC DNA]</scope>
    <source>
        <strain evidence="2 3">FP101781</strain>
    </source>
</reference>
<name>A0A4Y7RVN2_COPMI</name>
<gene>
    <name evidence="2" type="ORF">FA13DRAFT_980156</name>
</gene>
<protein>
    <submittedName>
        <fullName evidence="2">Uncharacterized protein</fullName>
    </submittedName>
</protein>
<evidence type="ECO:0000313" key="2">
    <source>
        <dbReference type="EMBL" id="TEB12327.1"/>
    </source>
</evidence>